<evidence type="ECO:0000256" key="1">
    <source>
        <dbReference type="ARBA" id="ARBA00022491"/>
    </source>
</evidence>
<dbReference type="InterPro" id="IPR023772">
    <property type="entry name" value="DNA-bd_HTH_TetR-type_CS"/>
</dbReference>
<dbReference type="GO" id="GO:0000976">
    <property type="term" value="F:transcription cis-regulatory region binding"/>
    <property type="evidence" value="ECO:0007669"/>
    <property type="project" value="TreeGrafter"/>
</dbReference>
<evidence type="ECO:0000256" key="5">
    <source>
        <dbReference type="PROSITE-ProRule" id="PRU00335"/>
    </source>
</evidence>
<proteinExistence type="predicted"/>
<dbReference type="InterPro" id="IPR001647">
    <property type="entry name" value="HTH_TetR"/>
</dbReference>
<keyword evidence="3 5" id="KW-0238">DNA-binding</keyword>
<reference evidence="7 8" key="1">
    <citation type="submission" date="2019-04" db="EMBL/GenBank/DDBJ databases">
        <title>Phreatobacter aquaticus sp. nov.</title>
        <authorList>
            <person name="Choi A."/>
        </authorList>
    </citation>
    <scope>NUCLEOTIDE SEQUENCE [LARGE SCALE GENOMIC DNA]</scope>
    <source>
        <strain evidence="7 8">KCTC 52518</strain>
    </source>
</reference>
<dbReference type="OrthoDB" id="9811084at2"/>
<dbReference type="PROSITE" id="PS50977">
    <property type="entry name" value="HTH_TETR_2"/>
    <property type="match status" value="1"/>
</dbReference>
<feature type="DNA-binding region" description="H-T-H motif" evidence="5">
    <location>
        <begin position="38"/>
        <end position="57"/>
    </location>
</feature>
<dbReference type="PRINTS" id="PR00455">
    <property type="entry name" value="HTHTETR"/>
</dbReference>
<keyword evidence="2" id="KW-0805">Transcription regulation</keyword>
<evidence type="ECO:0000256" key="3">
    <source>
        <dbReference type="ARBA" id="ARBA00023125"/>
    </source>
</evidence>
<dbReference type="GO" id="GO:0003700">
    <property type="term" value="F:DNA-binding transcription factor activity"/>
    <property type="evidence" value="ECO:0007669"/>
    <property type="project" value="TreeGrafter"/>
</dbReference>
<evidence type="ECO:0000259" key="6">
    <source>
        <dbReference type="PROSITE" id="PS50977"/>
    </source>
</evidence>
<dbReference type="SUPFAM" id="SSF46689">
    <property type="entry name" value="Homeodomain-like"/>
    <property type="match status" value="1"/>
</dbReference>
<organism evidence="7 8">
    <name type="scientific">Phreatobacter stygius</name>
    <dbReference type="NCBI Taxonomy" id="1940610"/>
    <lineage>
        <taxon>Bacteria</taxon>
        <taxon>Pseudomonadati</taxon>
        <taxon>Pseudomonadota</taxon>
        <taxon>Alphaproteobacteria</taxon>
        <taxon>Hyphomicrobiales</taxon>
        <taxon>Phreatobacteraceae</taxon>
        <taxon>Phreatobacter</taxon>
    </lineage>
</organism>
<dbReference type="InterPro" id="IPR009057">
    <property type="entry name" value="Homeodomain-like_sf"/>
</dbReference>
<gene>
    <name evidence="7" type="ORF">E8M01_34070</name>
</gene>
<accession>A0A4D7BD83</accession>
<dbReference type="PROSITE" id="PS01081">
    <property type="entry name" value="HTH_TETR_1"/>
    <property type="match status" value="1"/>
</dbReference>
<dbReference type="PANTHER" id="PTHR30055">
    <property type="entry name" value="HTH-TYPE TRANSCRIPTIONAL REGULATOR RUTR"/>
    <property type="match status" value="1"/>
</dbReference>
<dbReference type="InterPro" id="IPR049149">
    <property type="entry name" value="TetR/AcrR_C"/>
</dbReference>
<dbReference type="Pfam" id="PF21303">
    <property type="entry name" value="TetR_C_39"/>
    <property type="match status" value="1"/>
</dbReference>
<sequence>MTREFKTPRVMMDPAARRGALLDAAQALFFERGYENTTINAIMEKAGVSKGGLYHHFASKEDILEALAARLSQESVARLENVFDEPGLDGLGRLNTFFARARRMKIEDAPRTRATFDVLFKPENIVLYHRINAAVLPVVVPLLARIIAQGKSEGVFNVPDPVAAAEVVLQLGTSAYDLMARAIAVAGTPEAEAVWEEFEQRLIFHGIAIDRILGLPDGSLVYVEPGFVRAVMAVR</sequence>
<dbReference type="PANTHER" id="PTHR30055:SF175">
    <property type="entry name" value="HTH-TYPE TRANSCRIPTIONAL REPRESSOR KSTR2"/>
    <property type="match status" value="1"/>
</dbReference>
<keyword evidence="1" id="KW-0678">Repressor</keyword>
<dbReference type="AlphaFoldDB" id="A0A4D7BD83"/>
<dbReference type="Proteomes" id="UP000298781">
    <property type="component" value="Chromosome"/>
</dbReference>
<dbReference type="Gene3D" id="1.10.357.10">
    <property type="entry name" value="Tetracycline Repressor, domain 2"/>
    <property type="match status" value="1"/>
</dbReference>
<keyword evidence="4" id="KW-0804">Transcription</keyword>
<keyword evidence="8" id="KW-1185">Reference proteome</keyword>
<feature type="domain" description="HTH tetR-type" evidence="6">
    <location>
        <begin position="15"/>
        <end position="75"/>
    </location>
</feature>
<dbReference type="Pfam" id="PF00440">
    <property type="entry name" value="TetR_N"/>
    <property type="match status" value="1"/>
</dbReference>
<dbReference type="RefSeq" id="WP_136964235.1">
    <property type="nucleotide sequence ID" value="NZ_CP039690.1"/>
</dbReference>
<evidence type="ECO:0000256" key="2">
    <source>
        <dbReference type="ARBA" id="ARBA00023015"/>
    </source>
</evidence>
<dbReference type="KEGG" id="pstg:E8M01_34070"/>
<evidence type="ECO:0000313" key="7">
    <source>
        <dbReference type="EMBL" id="QCI68820.1"/>
    </source>
</evidence>
<protein>
    <submittedName>
        <fullName evidence="7">TetR/AcrR family transcriptional regulator</fullName>
    </submittedName>
</protein>
<dbReference type="EMBL" id="CP039690">
    <property type="protein sequence ID" value="QCI68820.1"/>
    <property type="molecule type" value="Genomic_DNA"/>
</dbReference>
<evidence type="ECO:0000313" key="8">
    <source>
        <dbReference type="Proteomes" id="UP000298781"/>
    </source>
</evidence>
<dbReference type="InterPro" id="IPR050109">
    <property type="entry name" value="HTH-type_TetR-like_transc_reg"/>
</dbReference>
<name>A0A4D7BD83_9HYPH</name>
<evidence type="ECO:0000256" key="4">
    <source>
        <dbReference type="ARBA" id="ARBA00023163"/>
    </source>
</evidence>